<dbReference type="RefSeq" id="WP_087738905.1">
    <property type="nucleotide sequence ID" value="NZ_CYGY02000075.1"/>
</dbReference>
<organism evidence="2 3">
    <name type="scientific">Paraburkholderia piptadeniae</name>
    <dbReference type="NCBI Taxonomy" id="1701573"/>
    <lineage>
        <taxon>Bacteria</taxon>
        <taxon>Pseudomonadati</taxon>
        <taxon>Pseudomonadota</taxon>
        <taxon>Betaproteobacteria</taxon>
        <taxon>Burkholderiales</taxon>
        <taxon>Burkholderiaceae</taxon>
        <taxon>Paraburkholderia</taxon>
    </lineage>
</organism>
<proteinExistence type="predicted"/>
<evidence type="ECO:0000313" key="3">
    <source>
        <dbReference type="Proteomes" id="UP000195569"/>
    </source>
</evidence>
<accession>A0A1N7SRV5</accession>
<comment type="caution">
    <text evidence="2">The sequence shown here is derived from an EMBL/GenBank/DDBJ whole genome shotgun (WGS) entry which is preliminary data.</text>
</comment>
<sequence length="172" mass="18803">MRSHRQSMRRMQGAVAVEFALLAVPLITLLLGIAEFGHAFYQYNTVVKSVRDATRLLSTFDPTDTADYPIDDARCLVVYGKRNCVPPPATGPDPNGTPLVDGLQLNMVVVCDQVNTTGCNGQYKNVQTTPAAETINLVQVTVTGYPYSQITGYFPLRGLVFGDISCVMRQVL</sequence>
<dbReference type="Pfam" id="PF07811">
    <property type="entry name" value="TadE"/>
    <property type="match status" value="1"/>
</dbReference>
<evidence type="ECO:0000313" key="2">
    <source>
        <dbReference type="EMBL" id="SIT50179.1"/>
    </source>
</evidence>
<dbReference type="Proteomes" id="UP000195569">
    <property type="component" value="Unassembled WGS sequence"/>
</dbReference>
<dbReference type="InterPro" id="IPR012495">
    <property type="entry name" value="TadE-like_dom"/>
</dbReference>
<gene>
    <name evidence="2" type="ORF">BN2476_750122</name>
</gene>
<evidence type="ECO:0000259" key="1">
    <source>
        <dbReference type="Pfam" id="PF07811"/>
    </source>
</evidence>
<protein>
    <submittedName>
        <fullName evidence="2">TadE-like protein</fullName>
    </submittedName>
</protein>
<dbReference type="AlphaFoldDB" id="A0A1N7SRV5"/>
<dbReference type="OrthoDB" id="7026216at2"/>
<feature type="domain" description="TadE-like" evidence="1">
    <location>
        <begin position="13"/>
        <end position="55"/>
    </location>
</feature>
<dbReference type="EMBL" id="CYGY02000075">
    <property type="protein sequence ID" value="SIT50179.1"/>
    <property type="molecule type" value="Genomic_DNA"/>
</dbReference>
<name>A0A1N7SRV5_9BURK</name>
<reference evidence="2" key="1">
    <citation type="submission" date="2016-12" db="EMBL/GenBank/DDBJ databases">
        <authorList>
            <person name="Moulin L."/>
        </authorList>
    </citation>
    <scope>NUCLEOTIDE SEQUENCE [LARGE SCALE GENOMIC DNA]</scope>
    <source>
        <strain evidence="2">STM 7183</strain>
    </source>
</reference>
<keyword evidence="3" id="KW-1185">Reference proteome</keyword>